<keyword evidence="1" id="KW-1133">Transmembrane helix</keyword>
<protein>
    <recommendedName>
        <fullName evidence="4">Permease</fullName>
    </recommendedName>
</protein>
<dbReference type="Proteomes" id="UP000886934">
    <property type="component" value="Unassembled WGS sequence"/>
</dbReference>
<evidence type="ECO:0000313" key="3">
    <source>
        <dbReference type="Proteomes" id="UP000886934"/>
    </source>
</evidence>
<sequence length="117" mass="12803">MRNVVNILLLASVLLGIPMMADTPWGLVFVLGPLMVWSANFFVLVNKSLWASLVLLGGVAYFQWQLALGMLILVAIVRALIKARREGVDLRGSKSKTIDGVNGPLSIDLVEKARWGE</sequence>
<comment type="caution">
    <text evidence="2">The sequence shown here is derived from an EMBL/GenBank/DDBJ whole genome shotgun (WGS) entry which is preliminary data.</text>
</comment>
<keyword evidence="1" id="KW-0812">Transmembrane</keyword>
<dbReference type="RefSeq" id="WP_050804915.1">
    <property type="nucleotide sequence ID" value="NZ_AP024941.1"/>
</dbReference>
<accession>A0AA37D2N4</accession>
<evidence type="ECO:0000313" key="2">
    <source>
        <dbReference type="EMBL" id="GJA65703.1"/>
    </source>
</evidence>
<evidence type="ECO:0000256" key="1">
    <source>
        <dbReference type="SAM" id="Phobius"/>
    </source>
</evidence>
<dbReference type="EMBL" id="BPNN01000116">
    <property type="protein sequence ID" value="GJA65703.1"/>
    <property type="molecule type" value="Genomic_DNA"/>
</dbReference>
<gene>
    <name evidence="2" type="ORF">KAM351_43140</name>
</gene>
<reference evidence="2" key="1">
    <citation type="submission" date="2021-07" db="EMBL/GenBank/DDBJ databases">
        <title>Draft genome sequence of carbapenem-resistant Aeromonas spp. in Japan.</title>
        <authorList>
            <person name="Maehana S."/>
            <person name="Suzuki M."/>
            <person name="Kitasato H."/>
        </authorList>
    </citation>
    <scope>NUCLEOTIDE SEQUENCE</scope>
    <source>
        <strain evidence="2">KAM351</strain>
    </source>
</reference>
<name>A0AA37D2N4_AERCA</name>
<proteinExistence type="predicted"/>
<dbReference type="AlphaFoldDB" id="A0AA37D2N4"/>
<feature type="transmembrane region" description="Helical" evidence="1">
    <location>
        <begin position="50"/>
        <end position="81"/>
    </location>
</feature>
<keyword evidence="1" id="KW-0472">Membrane</keyword>
<organism evidence="2 3">
    <name type="scientific">Aeromonas caviae</name>
    <name type="common">Aeromonas punctata</name>
    <dbReference type="NCBI Taxonomy" id="648"/>
    <lineage>
        <taxon>Bacteria</taxon>
        <taxon>Pseudomonadati</taxon>
        <taxon>Pseudomonadota</taxon>
        <taxon>Gammaproteobacteria</taxon>
        <taxon>Aeromonadales</taxon>
        <taxon>Aeromonadaceae</taxon>
        <taxon>Aeromonas</taxon>
    </lineage>
</organism>
<evidence type="ECO:0008006" key="4">
    <source>
        <dbReference type="Google" id="ProtNLM"/>
    </source>
</evidence>